<dbReference type="EMBL" id="PEDP01002058">
    <property type="protein sequence ID" value="POS82955.1"/>
    <property type="molecule type" value="Genomic_DNA"/>
</dbReference>
<dbReference type="PROSITE" id="PS50879">
    <property type="entry name" value="RNASE_H_1"/>
    <property type="match status" value="1"/>
</dbReference>
<dbReference type="PANTHER" id="PTHR33481:SF1">
    <property type="entry name" value="ENDONUCLEASE_EXONUCLEASE_PHOSPHATASE DOMAIN-CONTAINING PROTEIN-RELATED"/>
    <property type="match status" value="1"/>
</dbReference>
<dbReference type="Pfam" id="PF00078">
    <property type="entry name" value="RVT_1"/>
    <property type="match status" value="1"/>
</dbReference>
<reference evidence="2 3" key="1">
    <citation type="submission" date="2017-10" db="EMBL/GenBank/DDBJ databases">
        <title>Development of genomic resources for the powdery mildew, Erysiphe pulchra.</title>
        <authorList>
            <person name="Wadl P.A."/>
            <person name="Mack B.M."/>
            <person name="Moore G."/>
            <person name="Beltz S.B."/>
        </authorList>
    </citation>
    <scope>NUCLEOTIDE SEQUENCE [LARGE SCALE GENOMIC DNA]</scope>
    <source>
        <strain evidence="2">Cflorida</strain>
    </source>
</reference>
<dbReference type="STRING" id="225359.A0A2S4PLL9"/>
<evidence type="ECO:0000259" key="1">
    <source>
        <dbReference type="PROSITE" id="PS50879"/>
    </source>
</evidence>
<dbReference type="InterPro" id="IPR036397">
    <property type="entry name" value="RNaseH_sf"/>
</dbReference>
<name>A0A2S4PLL9_9PEZI</name>
<evidence type="ECO:0000313" key="2">
    <source>
        <dbReference type="EMBL" id="POS82955.1"/>
    </source>
</evidence>
<protein>
    <recommendedName>
        <fullName evidence="1">RNase H type-1 domain-containing protein</fullName>
    </recommendedName>
</protein>
<dbReference type="Gene3D" id="3.30.420.10">
    <property type="entry name" value="Ribonuclease H-like superfamily/Ribonuclease H"/>
    <property type="match status" value="1"/>
</dbReference>
<comment type="caution">
    <text evidence="2">The sequence shown here is derived from an EMBL/GenBank/DDBJ whole genome shotgun (WGS) entry which is preliminary data.</text>
</comment>
<proteinExistence type="predicted"/>
<dbReference type="InterPro" id="IPR000477">
    <property type="entry name" value="RT_dom"/>
</dbReference>
<sequence length="385" mass="43990">MAESFDIDYNIEPIDTEIIAISHGIKTAVQKAPIRFATNVAVFTNNQMAIFGRVRKSRRRLPHIQPGNIFVRWIPGHANIPGNEEADRLAKQGAQNNTGQNNDNKMSHAVVKKLMVLIRSTMVTDWWNTHSPNKYKILNIGIDHTGKPPKELQIERKILGLLIEARSGHGDFKLAKMGFLPKTGRNPSSEVKSQDWASTFVRLDVQGAFDAALHNRLIWRMQAQRWPKSSLRWTSSFLKSRKLQVRFQGGVISPKELVCRIPQGSPISPLFFLLYTAEKMRSGNKIARFSYADDIGIVGFGRTISESVMVQFLHRLLAARTRHGDFAAYHRRLKHVDANLECVYGQETSPTHFICCRRHANQMRKLRKGMTMDNFRRQLIEHNCL</sequence>
<keyword evidence="3" id="KW-1185">Reference proteome</keyword>
<gene>
    <name evidence="2" type="ORF">EPUL_005494</name>
</gene>
<dbReference type="SUPFAM" id="SSF53098">
    <property type="entry name" value="Ribonuclease H-like"/>
    <property type="match status" value="1"/>
</dbReference>
<organism evidence="2 3">
    <name type="scientific">Erysiphe pulchra</name>
    <dbReference type="NCBI Taxonomy" id="225359"/>
    <lineage>
        <taxon>Eukaryota</taxon>
        <taxon>Fungi</taxon>
        <taxon>Dikarya</taxon>
        <taxon>Ascomycota</taxon>
        <taxon>Pezizomycotina</taxon>
        <taxon>Leotiomycetes</taxon>
        <taxon>Erysiphales</taxon>
        <taxon>Erysiphaceae</taxon>
        <taxon>Erysiphe</taxon>
    </lineage>
</organism>
<evidence type="ECO:0000313" key="3">
    <source>
        <dbReference type="Proteomes" id="UP000237438"/>
    </source>
</evidence>
<dbReference type="GO" id="GO:0003676">
    <property type="term" value="F:nucleic acid binding"/>
    <property type="evidence" value="ECO:0007669"/>
    <property type="project" value="InterPro"/>
</dbReference>
<dbReference type="PANTHER" id="PTHR33481">
    <property type="entry name" value="REVERSE TRANSCRIPTASE"/>
    <property type="match status" value="1"/>
</dbReference>
<accession>A0A2S4PLL9</accession>
<dbReference type="Proteomes" id="UP000237438">
    <property type="component" value="Unassembled WGS sequence"/>
</dbReference>
<dbReference type="Pfam" id="PF00075">
    <property type="entry name" value="RNase_H"/>
    <property type="match status" value="1"/>
</dbReference>
<dbReference type="CDD" id="cd09276">
    <property type="entry name" value="Rnase_HI_RT_non_LTR"/>
    <property type="match status" value="1"/>
</dbReference>
<dbReference type="GO" id="GO:0004523">
    <property type="term" value="F:RNA-DNA hybrid ribonuclease activity"/>
    <property type="evidence" value="ECO:0007669"/>
    <property type="project" value="InterPro"/>
</dbReference>
<feature type="domain" description="RNase H type-1" evidence="1">
    <location>
        <begin position="1"/>
        <end position="95"/>
    </location>
</feature>
<dbReference type="InterPro" id="IPR002156">
    <property type="entry name" value="RNaseH_domain"/>
</dbReference>
<dbReference type="InterPro" id="IPR012337">
    <property type="entry name" value="RNaseH-like_sf"/>
</dbReference>
<dbReference type="AlphaFoldDB" id="A0A2S4PLL9"/>
<dbReference type="OrthoDB" id="4778860at2759"/>